<evidence type="ECO:0000256" key="5">
    <source>
        <dbReference type="SAM" id="MobiDB-lite"/>
    </source>
</evidence>
<evidence type="ECO:0000256" key="4">
    <source>
        <dbReference type="ARBA" id="ARBA00022827"/>
    </source>
</evidence>
<sequence>MSANDPTQMTALAQASAAAHPVPDRGHVNNYTEDKELQQLLALYLPADLYAHLQPYFERMGELAGGAVDDWALEADRNPPTLEMRSRAGKEVQRIVKHPAYVEMEKIAYQQFGLAAISHRDDMLGWKGKMPPIVKYALTYLFVQSEFGLCCPLSMTDSLTRTLKKYGEQKLLDKYLPTLLAMDFDASVQGSMFMTEQAAGSDIANTLTMAYPQEDGTWRLYGEKWFCSNPDAGFGMVLARVDGGPPGMKGISLFLLPRLKDDGGTNHYHIVRLKDKMGTRSMASGEIRMDGAVAYLVGEQGRGFVQMADMVNNSRLSNGMRSAGMMRRAVAEAEFIARERWAFGRRLQDLPLMRVQLDKLRVPAEQARTMVFQTAQTLARSDAGDKTAYALLRILTPLIKFRACRDARKVTGDAMEVRGGCGYIEEWADPRLVRDAHLGSIWEGTSNIVALDVVRAIKREGSLPVLNDYLRGLLAETGAITAAYRQALEQALARAIQLGERAAAEGGEWLARQAASGLYHCTTAIAMAWEAGKTGSSERLRLSQLVLAHRVLPRDPLADSGVPADWQA</sequence>
<feature type="domain" description="Adaptive response protein AidB N-terminal" evidence="8">
    <location>
        <begin position="22"/>
        <end position="185"/>
    </location>
</feature>
<dbReference type="InterPro" id="IPR009100">
    <property type="entry name" value="AcylCoA_DH/oxidase_NM_dom_sf"/>
</dbReference>
<dbReference type="PROSITE" id="PS00073">
    <property type="entry name" value="ACYL_COA_DH_2"/>
    <property type="match status" value="1"/>
</dbReference>
<dbReference type="GO" id="GO:0003995">
    <property type="term" value="F:acyl-CoA dehydrogenase activity"/>
    <property type="evidence" value="ECO:0007669"/>
    <property type="project" value="InterPro"/>
</dbReference>
<dbReference type="InterPro" id="IPR009075">
    <property type="entry name" value="AcylCo_DH/oxidase_C"/>
</dbReference>
<evidence type="ECO:0000256" key="3">
    <source>
        <dbReference type="ARBA" id="ARBA00022630"/>
    </source>
</evidence>
<dbReference type="PANTHER" id="PTHR42707:SF2">
    <property type="entry name" value="ACD11 DEHYDROGENASE"/>
    <property type="match status" value="1"/>
</dbReference>
<organism evidence="9 10">
    <name type="scientific">Acidovorax soli</name>
    <dbReference type="NCBI Taxonomy" id="592050"/>
    <lineage>
        <taxon>Bacteria</taxon>
        <taxon>Pseudomonadati</taxon>
        <taxon>Pseudomonadota</taxon>
        <taxon>Betaproteobacteria</taxon>
        <taxon>Burkholderiales</taxon>
        <taxon>Comamonadaceae</taxon>
        <taxon>Acidovorax</taxon>
    </lineage>
</organism>
<comment type="similarity">
    <text evidence="2">Belongs to the acyl-CoA dehydrogenase family.</text>
</comment>
<dbReference type="Pfam" id="PF00441">
    <property type="entry name" value="Acyl-CoA_dh_1"/>
    <property type="match status" value="1"/>
</dbReference>
<feature type="domain" description="Acyl-CoA oxidase/dehydrogenase middle" evidence="7">
    <location>
        <begin position="192"/>
        <end position="290"/>
    </location>
</feature>
<dbReference type="Pfam" id="PF18158">
    <property type="entry name" value="AidB_N"/>
    <property type="match status" value="1"/>
</dbReference>
<keyword evidence="3" id="KW-0285">Flavoprotein</keyword>
<dbReference type="InterPro" id="IPR006091">
    <property type="entry name" value="Acyl-CoA_Oxase/DH_mid-dom"/>
</dbReference>
<dbReference type="AlphaFoldDB" id="A0A1H4ECT9"/>
<proteinExistence type="inferred from homology"/>
<dbReference type="InterPro" id="IPR052904">
    <property type="entry name" value="Acyl-CoA_dehydrogenase-like"/>
</dbReference>
<protein>
    <submittedName>
        <fullName evidence="9">Acyl-CoA dehydrogenase</fullName>
    </submittedName>
</protein>
<evidence type="ECO:0000259" key="8">
    <source>
        <dbReference type="Pfam" id="PF18158"/>
    </source>
</evidence>
<feature type="region of interest" description="Disordered" evidence="5">
    <location>
        <begin position="1"/>
        <end position="24"/>
    </location>
</feature>
<name>A0A1H4ECT9_9BURK</name>
<dbReference type="Gene3D" id="6.10.250.600">
    <property type="match status" value="1"/>
</dbReference>
<gene>
    <name evidence="9" type="ORF">SAMN05421875_1341</name>
</gene>
<evidence type="ECO:0000256" key="1">
    <source>
        <dbReference type="ARBA" id="ARBA00001974"/>
    </source>
</evidence>
<evidence type="ECO:0000313" key="10">
    <source>
        <dbReference type="Proteomes" id="UP000199002"/>
    </source>
</evidence>
<evidence type="ECO:0000259" key="6">
    <source>
        <dbReference type="Pfam" id="PF00441"/>
    </source>
</evidence>
<dbReference type="RefSeq" id="WP_092700396.1">
    <property type="nucleotide sequence ID" value="NZ_CAXIQL010000077.1"/>
</dbReference>
<dbReference type="InterPro" id="IPR041504">
    <property type="entry name" value="AidB_N"/>
</dbReference>
<keyword evidence="10" id="KW-1185">Reference proteome</keyword>
<dbReference type="Pfam" id="PF02770">
    <property type="entry name" value="Acyl-CoA_dh_M"/>
    <property type="match status" value="1"/>
</dbReference>
<feature type="compositionally biased region" description="Polar residues" evidence="5">
    <location>
        <begin position="1"/>
        <end position="10"/>
    </location>
</feature>
<dbReference type="Proteomes" id="UP000199002">
    <property type="component" value="Unassembled WGS sequence"/>
</dbReference>
<dbReference type="EMBL" id="FNQJ01000034">
    <property type="protein sequence ID" value="SEA82884.1"/>
    <property type="molecule type" value="Genomic_DNA"/>
</dbReference>
<evidence type="ECO:0000259" key="7">
    <source>
        <dbReference type="Pfam" id="PF02770"/>
    </source>
</evidence>
<keyword evidence="4" id="KW-0274">FAD</keyword>
<dbReference type="InterPro" id="IPR006089">
    <property type="entry name" value="Acyl-CoA_DH_CS"/>
</dbReference>
<dbReference type="SUPFAM" id="SSF56645">
    <property type="entry name" value="Acyl-CoA dehydrogenase NM domain-like"/>
    <property type="match status" value="1"/>
</dbReference>
<reference evidence="10" key="1">
    <citation type="submission" date="2016-10" db="EMBL/GenBank/DDBJ databases">
        <authorList>
            <person name="Varghese N."/>
            <person name="Submissions S."/>
        </authorList>
    </citation>
    <scope>NUCLEOTIDE SEQUENCE [LARGE SCALE GENOMIC DNA]</scope>
    <source>
        <strain evidence="10">DSM 25157</strain>
    </source>
</reference>
<evidence type="ECO:0000313" key="9">
    <source>
        <dbReference type="EMBL" id="SEA82884.1"/>
    </source>
</evidence>
<dbReference type="GeneID" id="34234774"/>
<dbReference type="Gene3D" id="2.40.110.20">
    <property type="match status" value="1"/>
</dbReference>
<dbReference type="InterPro" id="IPR036250">
    <property type="entry name" value="AcylCo_DH-like_C"/>
</dbReference>
<evidence type="ECO:0000256" key="2">
    <source>
        <dbReference type="ARBA" id="ARBA00009347"/>
    </source>
</evidence>
<feature type="domain" description="Acyl-CoA dehydrogenase/oxidase C-terminal" evidence="6">
    <location>
        <begin position="301"/>
        <end position="457"/>
    </location>
</feature>
<accession>A0A1H4ECT9</accession>
<dbReference type="STRING" id="592050.SAMN05421875_1341"/>
<dbReference type="PANTHER" id="PTHR42707">
    <property type="entry name" value="ACYL-COA DEHYDROGENASE"/>
    <property type="match status" value="1"/>
</dbReference>
<dbReference type="SUPFAM" id="SSF47203">
    <property type="entry name" value="Acyl-CoA dehydrogenase C-terminal domain-like"/>
    <property type="match status" value="1"/>
</dbReference>
<dbReference type="Gene3D" id="1.20.140.10">
    <property type="entry name" value="Butyryl-CoA Dehydrogenase, subunit A, domain 3"/>
    <property type="match status" value="1"/>
</dbReference>
<comment type="cofactor">
    <cofactor evidence="1">
        <name>FAD</name>
        <dbReference type="ChEBI" id="CHEBI:57692"/>
    </cofactor>
</comment>